<dbReference type="Gene3D" id="3.40.50.1910">
    <property type="match status" value="1"/>
</dbReference>
<reference evidence="3 4" key="1">
    <citation type="journal article" name="Sci. Rep.">
        <title>Genome-scale phylogenetic analyses confirm Olpidium as the closest living zoosporic fungus to the non-flagellated, terrestrial fungi.</title>
        <authorList>
            <person name="Chang Y."/>
            <person name="Rochon D."/>
            <person name="Sekimoto S."/>
            <person name="Wang Y."/>
            <person name="Chovatia M."/>
            <person name="Sandor L."/>
            <person name="Salamov A."/>
            <person name="Grigoriev I.V."/>
            <person name="Stajich J.E."/>
            <person name="Spatafora J.W."/>
        </authorList>
    </citation>
    <scope>NUCLEOTIDE SEQUENCE [LARGE SCALE GENOMIC DNA]</scope>
    <source>
        <strain evidence="3">S191</strain>
    </source>
</reference>
<gene>
    <name evidence="3" type="ORF">BJ554DRAFT_2724</name>
</gene>
<dbReference type="InterPro" id="IPR036045">
    <property type="entry name" value="Sec1-like_sf"/>
</dbReference>
<proteinExistence type="inferred from homology"/>
<dbReference type="EMBL" id="JAEFCI010010291">
    <property type="protein sequence ID" value="KAG5457305.1"/>
    <property type="molecule type" value="Genomic_DNA"/>
</dbReference>
<dbReference type="InterPro" id="IPR043127">
    <property type="entry name" value="Sec-1-like_dom3a"/>
</dbReference>
<sequence>MAARSPPRFPLAPLLAAATGTQRGHRGLEQHAAPAAPPDPSRRSKPSPRRPKPPAGRQTSSIPRSNSHSRPGRAMDTVKAVQNYVVKMASCVSGMKILLLDAETVSFVGSLRKTEGCCRARGLPCLVVHLPFVVPAPPDTYCLGRGHAVDAAYARDVPNRQGGQPEPREDAPPKMCGFSLAVHHGWGSIDSPPPAPREVFSNILKKSAIERLAEVDEYEVVREVQEFFADYAAINPDFYSLNLGLPRYPLHGDSLHSWDGRTFQRAVDGVSAVLLSLKKRPLIRYAKCSLMAQKLAQEINVRLPLDAAVERTSDNCVRTTASGPALLSQEVVLSADQDPFYRKNMYNNLGDLGANIKAYVDEYQVKTKSNMKIDSIMDMKRFVEEYPEFRKLSGNVSKHVALVGELSRLVTRGKLLEVGELEQSIACSDNHTQHLRAVQAAIARTEIGPESKLRLVMLYALRYERTPANAISMLIGQLTQAGLGEKYTQLVSSVLRYAGSDQRQDDLFANENILSRGKSVLQGLKGVENIYTQHRPQLAEVLDLMVRSRLKDSSYPFVEGSTKDKPQDIIVFVVGGVTYEEARYVAQFNADTPAVRVVLGGTAVHNTTSFLDEVQDAVSRTSAQGGGGLGNVARSARTLSR</sequence>
<dbReference type="InterPro" id="IPR027482">
    <property type="entry name" value="Sec1-like_dom2"/>
</dbReference>
<feature type="compositionally biased region" description="Basic residues" evidence="2">
    <location>
        <begin position="43"/>
        <end position="52"/>
    </location>
</feature>
<dbReference type="GO" id="GO:0016192">
    <property type="term" value="P:vesicle-mediated transport"/>
    <property type="evidence" value="ECO:0007669"/>
    <property type="project" value="InterPro"/>
</dbReference>
<dbReference type="OrthoDB" id="10266265at2759"/>
<dbReference type="PANTHER" id="PTHR11679">
    <property type="entry name" value="VESICLE PROTEIN SORTING-ASSOCIATED"/>
    <property type="match status" value="1"/>
</dbReference>
<dbReference type="PIRSF" id="PIRSF005715">
    <property type="entry name" value="VPS45_Sec1"/>
    <property type="match status" value="1"/>
</dbReference>
<organism evidence="3 4">
    <name type="scientific">Olpidium bornovanus</name>
    <dbReference type="NCBI Taxonomy" id="278681"/>
    <lineage>
        <taxon>Eukaryota</taxon>
        <taxon>Fungi</taxon>
        <taxon>Fungi incertae sedis</taxon>
        <taxon>Olpidiomycota</taxon>
        <taxon>Olpidiomycotina</taxon>
        <taxon>Olpidiomycetes</taxon>
        <taxon>Olpidiales</taxon>
        <taxon>Olpidiaceae</taxon>
        <taxon>Olpidium</taxon>
    </lineage>
</organism>
<dbReference type="Proteomes" id="UP000673691">
    <property type="component" value="Unassembled WGS sequence"/>
</dbReference>
<dbReference type="AlphaFoldDB" id="A0A8H7ZQC0"/>
<dbReference type="Pfam" id="PF00995">
    <property type="entry name" value="Sec1"/>
    <property type="match status" value="2"/>
</dbReference>
<evidence type="ECO:0000256" key="1">
    <source>
        <dbReference type="ARBA" id="ARBA00009884"/>
    </source>
</evidence>
<evidence type="ECO:0000313" key="3">
    <source>
        <dbReference type="EMBL" id="KAG5457305.1"/>
    </source>
</evidence>
<dbReference type="Gene3D" id="3.90.830.10">
    <property type="entry name" value="Syntaxin Binding Protein 1, Chain A, domain 2"/>
    <property type="match status" value="1"/>
</dbReference>
<comment type="caution">
    <text evidence="3">The sequence shown here is derived from an EMBL/GenBank/DDBJ whole genome shotgun (WGS) entry which is preliminary data.</text>
</comment>
<comment type="similarity">
    <text evidence="1">Belongs to the STXBP/unc-18/SEC1 family.</text>
</comment>
<dbReference type="SUPFAM" id="SSF56815">
    <property type="entry name" value="Sec1/munc18-like (SM) proteins"/>
    <property type="match status" value="1"/>
</dbReference>
<evidence type="ECO:0000256" key="2">
    <source>
        <dbReference type="SAM" id="MobiDB-lite"/>
    </source>
</evidence>
<evidence type="ECO:0000313" key="4">
    <source>
        <dbReference type="Proteomes" id="UP000673691"/>
    </source>
</evidence>
<protein>
    <submittedName>
        <fullName evidence="3">Sec1-like protein</fullName>
    </submittedName>
</protein>
<feature type="compositionally biased region" description="Polar residues" evidence="2">
    <location>
        <begin position="57"/>
        <end position="69"/>
    </location>
</feature>
<accession>A0A8H7ZQC0</accession>
<feature type="region of interest" description="Disordered" evidence="2">
    <location>
        <begin position="621"/>
        <end position="641"/>
    </location>
</feature>
<feature type="region of interest" description="Disordered" evidence="2">
    <location>
        <begin position="1"/>
        <end position="74"/>
    </location>
</feature>
<dbReference type="InterPro" id="IPR001619">
    <property type="entry name" value="Sec1-like"/>
</dbReference>
<feature type="compositionally biased region" description="Low complexity" evidence="2">
    <location>
        <begin position="1"/>
        <end position="18"/>
    </location>
</feature>
<keyword evidence="4" id="KW-1185">Reference proteome</keyword>
<name>A0A8H7ZQC0_9FUNG</name>